<dbReference type="InterPro" id="IPR036397">
    <property type="entry name" value="RNaseH_sf"/>
</dbReference>
<dbReference type="AlphaFoldDB" id="A0A1T5AL15"/>
<sequence length="316" mass="35922">MNFVTIDFETANMKHNSACQIGIVKIADGIIVDKYCSYIYPPSLAFDENNIEIHGITPEKVKESPKFDELWIEIKDYFENDNIIIAHNALFDMTVLKACLEEYNIDMPNFKYICSMNMAMKLNPDCGRKLSNIADYYGYEFKHHDALEDAIACAYIVTSLLDHCGIDSIKHFILNKDINLVNRFPYGVNVPKSYRPNKKVNYPEKISVKEIAPNVENFDEKHPFFNKNLVFTGELKHLSRKQAMQIVCDIGATIKSGVSKKVDYLIVGEQDISLVGDDGMSTKEERAYELISEGHSIKVINESDFLKLIKSGGYNG</sequence>
<feature type="domain" description="BRCT" evidence="2">
    <location>
        <begin position="219"/>
        <end position="316"/>
    </location>
</feature>
<dbReference type="SMART" id="SM00479">
    <property type="entry name" value="EXOIII"/>
    <property type="match status" value="1"/>
</dbReference>
<dbReference type="PANTHER" id="PTHR30231">
    <property type="entry name" value="DNA POLYMERASE III SUBUNIT EPSILON"/>
    <property type="match status" value="1"/>
</dbReference>
<dbReference type="InterPro" id="IPR012337">
    <property type="entry name" value="RNaseH-like_sf"/>
</dbReference>
<evidence type="ECO:0000256" key="1">
    <source>
        <dbReference type="ARBA" id="ARBA00022839"/>
    </source>
</evidence>
<dbReference type="InterPro" id="IPR001357">
    <property type="entry name" value="BRCT_dom"/>
</dbReference>
<proteinExistence type="predicted"/>
<dbReference type="CDD" id="cd06130">
    <property type="entry name" value="DNA_pol_III_epsilon_like"/>
    <property type="match status" value="1"/>
</dbReference>
<dbReference type="PROSITE" id="PS50172">
    <property type="entry name" value="BRCT"/>
    <property type="match status" value="1"/>
</dbReference>
<dbReference type="FunFam" id="3.30.420.10:FF:000045">
    <property type="entry name" value="3'-5' exonuclease DinG"/>
    <property type="match status" value="1"/>
</dbReference>
<dbReference type="EMBL" id="FUYN01000002">
    <property type="protein sequence ID" value="SKB35497.1"/>
    <property type="molecule type" value="Genomic_DNA"/>
</dbReference>
<evidence type="ECO:0000259" key="2">
    <source>
        <dbReference type="PROSITE" id="PS50172"/>
    </source>
</evidence>
<evidence type="ECO:0000313" key="3">
    <source>
        <dbReference type="EMBL" id="SKB35497.1"/>
    </source>
</evidence>
<dbReference type="Proteomes" id="UP000243406">
    <property type="component" value="Unassembled WGS sequence"/>
</dbReference>
<reference evidence="4" key="1">
    <citation type="submission" date="2017-02" db="EMBL/GenBank/DDBJ databases">
        <authorList>
            <person name="Varghese N."/>
            <person name="Submissions S."/>
        </authorList>
    </citation>
    <scope>NUCLEOTIDE SEQUENCE [LARGE SCALE GENOMIC DNA]</scope>
    <source>
        <strain evidence="4">ATCC 35199</strain>
    </source>
</reference>
<dbReference type="CDD" id="cd17748">
    <property type="entry name" value="BRCT_DNA_ligase_like"/>
    <property type="match status" value="1"/>
</dbReference>
<keyword evidence="1" id="KW-0269">Exonuclease</keyword>
<dbReference type="GO" id="GO:0008408">
    <property type="term" value="F:3'-5' exonuclease activity"/>
    <property type="evidence" value="ECO:0007669"/>
    <property type="project" value="TreeGrafter"/>
</dbReference>
<protein>
    <submittedName>
        <fullName evidence="3">DNA polymerase-3 subunit epsilon</fullName>
    </submittedName>
</protein>
<keyword evidence="4" id="KW-1185">Reference proteome</keyword>
<dbReference type="Gene3D" id="3.40.50.10190">
    <property type="entry name" value="BRCT domain"/>
    <property type="match status" value="1"/>
</dbReference>
<dbReference type="Pfam" id="PF00929">
    <property type="entry name" value="RNase_T"/>
    <property type="match status" value="1"/>
</dbReference>
<keyword evidence="1" id="KW-0540">Nuclease</keyword>
<dbReference type="Gene3D" id="3.30.420.10">
    <property type="entry name" value="Ribonuclease H-like superfamily/Ribonuclease H"/>
    <property type="match status" value="1"/>
</dbReference>
<dbReference type="SUPFAM" id="SSF52113">
    <property type="entry name" value="BRCT domain"/>
    <property type="match status" value="1"/>
</dbReference>
<dbReference type="GO" id="GO:0003676">
    <property type="term" value="F:nucleic acid binding"/>
    <property type="evidence" value="ECO:0007669"/>
    <property type="project" value="InterPro"/>
</dbReference>
<evidence type="ECO:0000313" key="4">
    <source>
        <dbReference type="Proteomes" id="UP000243406"/>
    </source>
</evidence>
<name>A0A1T5AL15_9FIRM</name>
<dbReference type="PANTHER" id="PTHR30231:SF42">
    <property type="entry name" value="EXONUCLEASE"/>
    <property type="match status" value="1"/>
</dbReference>
<dbReference type="RefSeq" id="WP_079588929.1">
    <property type="nucleotide sequence ID" value="NZ_FUYN01000002.1"/>
</dbReference>
<dbReference type="InterPro" id="IPR036420">
    <property type="entry name" value="BRCT_dom_sf"/>
</dbReference>
<dbReference type="GO" id="GO:0005829">
    <property type="term" value="C:cytosol"/>
    <property type="evidence" value="ECO:0007669"/>
    <property type="project" value="TreeGrafter"/>
</dbReference>
<organism evidence="3 4">
    <name type="scientific">Acetoanaerobium noterae</name>
    <dbReference type="NCBI Taxonomy" id="745369"/>
    <lineage>
        <taxon>Bacteria</taxon>
        <taxon>Bacillati</taxon>
        <taxon>Bacillota</taxon>
        <taxon>Clostridia</taxon>
        <taxon>Peptostreptococcales</taxon>
        <taxon>Filifactoraceae</taxon>
        <taxon>Acetoanaerobium</taxon>
    </lineage>
</organism>
<gene>
    <name evidence="3" type="ORF">SAMN02745120_0985</name>
</gene>
<accession>A0A1T5AL15</accession>
<dbReference type="SUPFAM" id="SSF53098">
    <property type="entry name" value="Ribonuclease H-like"/>
    <property type="match status" value="1"/>
</dbReference>
<dbReference type="InterPro" id="IPR013520">
    <property type="entry name" value="Ribonucl_H"/>
</dbReference>
<dbReference type="OrthoDB" id="9776650at2"/>
<keyword evidence="1" id="KW-0378">Hydrolase</keyword>